<evidence type="ECO:0000259" key="2">
    <source>
        <dbReference type="Pfam" id="PF01458"/>
    </source>
</evidence>
<dbReference type="InterPro" id="IPR045595">
    <property type="entry name" value="SufBD_N"/>
</dbReference>
<sequence length="476" mass="53156">MSRFATRKIEEQKEIESLGKDYLLGHHDTIEYEYKSPKGLDEGVVRDISRRKGEPEWMLEKRLAALKIYEGKSVPEWGGDLSGIRFQDIHYYLKPKAESAKSWDDVPDKIKETFEKIGVPEAEREMLAGVKSQYDSEVVYGSLKKALSEKGVVFLSMDEGLKLYPDLVKEHFGKTIPSGDNKLAALNTAVWSGGSFVYVPKNVEVGLPLQAYFRINSESAGQFERTLIIADEGSKLHYIEGCSAPAFSSASLHAAVVEIIVKKGARVQYTTVQNWFKNIYNLVTKRAWVEEDGEMRWVDGNLGSKLTMKYPACILAGKRAKGETLSIAWAGADQHQDTGAKMIHLAEDTTSRIISKSISKGGGRATYRGLVHIGRGAKNARSKVVCDALILDDKSRTDTYPTNKIMESEVTLEHEATVSKVSEEQLFYLMSRGIEEHEAEALIVNGFLEEIIKEIPLEYAVEMNRLVNLEMEGSVG</sequence>
<feature type="domain" description="SUF system FeS cluster assembly SufBD core" evidence="2">
    <location>
        <begin position="213"/>
        <end position="447"/>
    </location>
</feature>
<proteinExistence type="inferred from homology"/>
<dbReference type="InterPro" id="IPR055346">
    <property type="entry name" value="Fe-S_cluster_assembly_SufBD"/>
</dbReference>
<dbReference type="Pfam" id="PF19295">
    <property type="entry name" value="SufBD_N"/>
    <property type="match status" value="1"/>
</dbReference>
<organism evidence="4 5">
    <name type="scientific">Candidatus Collierbacteria bacterium GW2011_GWF1_44_12</name>
    <dbReference type="NCBI Taxonomy" id="1618402"/>
    <lineage>
        <taxon>Bacteria</taxon>
        <taxon>Candidatus Collieribacteriota</taxon>
    </lineage>
</organism>
<comment type="caution">
    <text evidence="4">The sequence shown here is derived from an EMBL/GenBank/DDBJ whole genome shotgun (WGS) entry which is preliminary data.</text>
</comment>
<feature type="domain" description="SUF system FeS cluster assembly SufBD N-terminal" evidence="3">
    <location>
        <begin position="58"/>
        <end position="210"/>
    </location>
</feature>
<dbReference type="InterPro" id="IPR000825">
    <property type="entry name" value="SUF_FeS_clus_asmbl_SufBD_core"/>
</dbReference>
<dbReference type="PATRIC" id="fig|1618402.3.peg.160"/>
<reference evidence="4 5" key="1">
    <citation type="journal article" date="2015" name="Nature">
        <title>rRNA introns, odd ribosomes, and small enigmatic genomes across a large radiation of phyla.</title>
        <authorList>
            <person name="Brown C.T."/>
            <person name="Hug L.A."/>
            <person name="Thomas B.C."/>
            <person name="Sharon I."/>
            <person name="Castelle C.J."/>
            <person name="Singh A."/>
            <person name="Wilkins M.J."/>
            <person name="Williams K.H."/>
            <person name="Banfield J.F."/>
        </authorList>
    </citation>
    <scope>NUCLEOTIDE SEQUENCE [LARGE SCALE GENOMIC DNA]</scope>
</reference>
<comment type="similarity">
    <text evidence="1">Belongs to the iron-sulfur cluster assembly SufBD family.</text>
</comment>
<dbReference type="AlphaFoldDB" id="A0A0G1JV97"/>
<dbReference type="InterPro" id="IPR010231">
    <property type="entry name" value="SUF_FeS_clus_asmbl_SufB"/>
</dbReference>
<dbReference type="PANTHER" id="PTHR30508">
    <property type="entry name" value="FES CLUSTER ASSEMBLY PROTEIN SUF"/>
    <property type="match status" value="1"/>
</dbReference>
<gene>
    <name evidence="4" type="ORF">UW26_C0003G0030</name>
</gene>
<name>A0A0G1JV97_9BACT</name>
<evidence type="ECO:0000259" key="3">
    <source>
        <dbReference type="Pfam" id="PF19295"/>
    </source>
</evidence>
<dbReference type="GO" id="GO:0016226">
    <property type="term" value="P:iron-sulfur cluster assembly"/>
    <property type="evidence" value="ECO:0007669"/>
    <property type="project" value="InterPro"/>
</dbReference>
<dbReference type="Proteomes" id="UP000034097">
    <property type="component" value="Unassembled WGS sequence"/>
</dbReference>
<evidence type="ECO:0000313" key="5">
    <source>
        <dbReference type="Proteomes" id="UP000034097"/>
    </source>
</evidence>
<accession>A0A0G1JV97</accession>
<dbReference type="NCBIfam" id="TIGR01980">
    <property type="entry name" value="sufB"/>
    <property type="match status" value="1"/>
</dbReference>
<evidence type="ECO:0000256" key="1">
    <source>
        <dbReference type="ARBA" id="ARBA00043967"/>
    </source>
</evidence>
<dbReference type="PANTHER" id="PTHR30508:SF1">
    <property type="entry name" value="UPF0051 PROTEIN ABCI8, CHLOROPLASTIC-RELATED"/>
    <property type="match status" value="1"/>
</dbReference>
<dbReference type="InterPro" id="IPR037284">
    <property type="entry name" value="SUF_FeS_clus_asmbl_SufBD_sf"/>
</dbReference>
<protein>
    <submittedName>
        <fullName evidence="4">Iron-regulated ABC transporter membrane component SufB</fullName>
    </submittedName>
</protein>
<dbReference type="SUPFAM" id="SSF101960">
    <property type="entry name" value="Stabilizer of iron transporter SufD"/>
    <property type="match status" value="1"/>
</dbReference>
<evidence type="ECO:0000313" key="4">
    <source>
        <dbReference type="EMBL" id="KKT39384.1"/>
    </source>
</evidence>
<dbReference type="Pfam" id="PF01458">
    <property type="entry name" value="SUFBD_core"/>
    <property type="match status" value="1"/>
</dbReference>
<dbReference type="EMBL" id="LCHQ01000003">
    <property type="protein sequence ID" value="KKT39384.1"/>
    <property type="molecule type" value="Genomic_DNA"/>
</dbReference>